<evidence type="ECO:0000256" key="2">
    <source>
        <dbReference type="ARBA" id="ARBA00035110"/>
    </source>
</evidence>
<organism evidence="3">
    <name type="scientific">Beihai levi-like virus 20</name>
    <dbReference type="NCBI Taxonomy" id="1922406"/>
    <lineage>
        <taxon>Viruses</taxon>
        <taxon>Riboviria</taxon>
    </lineage>
</organism>
<comment type="similarity">
    <text evidence="2">Belongs to the Leviviricetes maturation protein family.</text>
</comment>
<keyword evidence="1" id="KW-1161">Viral attachment to host cell</keyword>
<keyword evidence="1" id="KW-1175">Viral attachment to host cell pilus</keyword>
<name>A0A1L3KI21_9VIRU</name>
<keyword evidence="1" id="KW-0946">Virion</keyword>
<proteinExistence type="inferred from homology"/>
<dbReference type="GO" id="GO:0039666">
    <property type="term" value="P:virion attachment to host cell pilus"/>
    <property type="evidence" value="ECO:0007669"/>
    <property type="project" value="UniProtKB-KW"/>
</dbReference>
<sequence length="441" mass="50594">MVQVVKVNHSVAPDAVVYYGSSSWVNNVNYTGPTLPSDVFGNVPNRTDFEMISDYSRESFREVIRSGRIKMTDYSHLKESYPVLSGVSQSIDYENRAAVVAVPKNGYWTHVRTDRQFGSYELSVAVEENETIDPQYDFSIDDTLPSVMQKVVDDSLTTYDLLTEVSELAETLRYIVSLLDKVNRPLKSFADKRENLLRSGRPRELVLQDIANLWLEYRYAIMPIVYSIQDVASIYEDSTAMFVTKRAQRPSKVINPDLTDVPPEVLYRYASMSIMNRATGKTKYLVSDLMGNMYALLGINPFVTAWELTTFSFVIDWFINIGDTIQNLTYNLWDFSLDRGFCYSIRTNGETITGYDFVRPKYNSVTGYHPNGQVAWTFPEVSEQSFQLTVLRHKQNNYVRKVFLPSDIPLVLSLPDYWKQILDGIALSLNPTLKSLRRLKR</sequence>
<protein>
    <submittedName>
        <fullName evidence="3">Uncharacterized protein</fullName>
    </submittedName>
</protein>
<dbReference type="InterPro" id="IPR005563">
    <property type="entry name" value="A_protein"/>
</dbReference>
<dbReference type="EMBL" id="KX883469">
    <property type="protein sequence ID" value="APG76992.1"/>
    <property type="molecule type" value="Genomic_RNA"/>
</dbReference>
<dbReference type="Pfam" id="PF03863">
    <property type="entry name" value="Phage_mat-A"/>
    <property type="match status" value="1"/>
</dbReference>
<reference evidence="3" key="1">
    <citation type="journal article" date="2016" name="Nature">
        <title>Redefining the invertebrate RNA virosphere.</title>
        <authorList>
            <person name="Shi M."/>
            <person name="Lin X.D."/>
            <person name="Tian J.H."/>
            <person name="Chen L.J."/>
            <person name="Chen X."/>
            <person name="Li C.X."/>
            <person name="Qin X.C."/>
            <person name="Li J."/>
            <person name="Cao J.P."/>
            <person name="Eden J.S."/>
            <person name="Buchmann J."/>
            <person name="Wang W."/>
            <person name="Xu J."/>
            <person name="Holmes E.C."/>
            <person name="Zhang Y.Z."/>
        </authorList>
    </citation>
    <scope>NUCLEOTIDE SEQUENCE</scope>
    <source>
        <strain evidence="3">BHJJX20688</strain>
    </source>
</reference>
<evidence type="ECO:0000256" key="1">
    <source>
        <dbReference type="ARBA" id="ARBA00023104"/>
    </source>
</evidence>
<evidence type="ECO:0000313" key="3">
    <source>
        <dbReference type="EMBL" id="APG76992.1"/>
    </source>
</evidence>
<keyword evidence="1" id="KW-1160">Virus entry into host cell</keyword>
<accession>A0A1L3KI21</accession>
<keyword evidence="1" id="KW-0945">Host-virus interaction</keyword>